<sequence length="167" mass="19436">MQEGVYFFWFSWIFWVLLAFFMPASKINTCMRIWTLLAIAFANLYMNVAEFGISVTFLVLFAGGFMLLSQLPNKIYHLFAALVIMIAYDSILMWEHEVPIWLIVPRPLFFTVCMLALLLVMIDEFRNRLAVIITGVCAAELFYAVMMFSYQIPYTAGSKYFWTDLPP</sequence>
<dbReference type="EMBL" id="JAROCA020000001">
    <property type="protein sequence ID" value="MDY0405690.1"/>
    <property type="molecule type" value="Genomic_DNA"/>
</dbReference>
<gene>
    <name evidence="2" type="ORF">P5G51_010055</name>
</gene>
<dbReference type="Pfam" id="PF24124">
    <property type="entry name" value="YphA"/>
    <property type="match status" value="1"/>
</dbReference>
<feature type="transmembrane region" description="Helical" evidence="1">
    <location>
        <begin position="51"/>
        <end position="68"/>
    </location>
</feature>
<feature type="transmembrane region" description="Helical" evidence="1">
    <location>
        <begin position="6"/>
        <end position="22"/>
    </location>
</feature>
<proteinExistence type="predicted"/>
<dbReference type="RefSeq" id="WP_320384567.1">
    <property type="nucleotide sequence ID" value="NZ_JAROCA020000001.1"/>
</dbReference>
<keyword evidence="1" id="KW-0812">Transmembrane</keyword>
<dbReference type="InterPro" id="IPR014617">
    <property type="entry name" value="YphA_Bacsu"/>
</dbReference>
<comment type="caution">
    <text evidence="2">The sequence shown here is derived from an EMBL/GenBank/DDBJ whole genome shotgun (WGS) entry which is preliminary data.</text>
</comment>
<keyword evidence="3" id="KW-1185">Reference proteome</keyword>
<evidence type="ECO:0000313" key="2">
    <source>
        <dbReference type="EMBL" id="MDY0405690.1"/>
    </source>
</evidence>
<evidence type="ECO:0000313" key="3">
    <source>
        <dbReference type="Proteomes" id="UP001228376"/>
    </source>
</evidence>
<accession>A0ABU5CHA5</accession>
<protein>
    <submittedName>
        <fullName evidence="2">Uncharacterized protein</fullName>
    </submittedName>
</protein>
<feature type="transmembrane region" description="Helical" evidence="1">
    <location>
        <begin position="75"/>
        <end position="94"/>
    </location>
</feature>
<dbReference type="Proteomes" id="UP001228376">
    <property type="component" value="Unassembled WGS sequence"/>
</dbReference>
<organism evidence="2 3">
    <name type="scientific">Tigheibacillus jepli</name>
    <dbReference type="NCBI Taxonomy" id="3035914"/>
    <lineage>
        <taxon>Bacteria</taxon>
        <taxon>Bacillati</taxon>
        <taxon>Bacillota</taxon>
        <taxon>Bacilli</taxon>
        <taxon>Bacillales</taxon>
        <taxon>Bacillaceae</taxon>
        <taxon>Tigheibacillus</taxon>
    </lineage>
</organism>
<name>A0ABU5CHA5_9BACI</name>
<reference evidence="2 3" key="1">
    <citation type="submission" date="2023-10" db="EMBL/GenBank/DDBJ databases">
        <title>179-bfca-hs.</title>
        <authorList>
            <person name="Miliotis G."/>
            <person name="Sengupta P."/>
            <person name="Hameed A."/>
            <person name="Chuvochina M."/>
            <person name="Mcdonagh F."/>
            <person name="Simpson A.C."/>
            <person name="Singh N.K."/>
            <person name="Rekha P.D."/>
            <person name="Raman K."/>
            <person name="Hugenholtz P."/>
            <person name="Venkateswaran K."/>
        </authorList>
    </citation>
    <scope>NUCLEOTIDE SEQUENCE [LARGE SCALE GENOMIC DNA]</scope>
    <source>
        <strain evidence="2 3">179-BFC-A-HS</strain>
    </source>
</reference>
<feature type="transmembrane region" description="Helical" evidence="1">
    <location>
        <begin position="100"/>
        <end position="122"/>
    </location>
</feature>
<feature type="transmembrane region" description="Helical" evidence="1">
    <location>
        <begin position="129"/>
        <end position="152"/>
    </location>
</feature>
<keyword evidence="1" id="KW-1133">Transmembrane helix</keyword>
<keyword evidence="1" id="KW-0472">Membrane</keyword>
<evidence type="ECO:0000256" key="1">
    <source>
        <dbReference type="SAM" id="Phobius"/>
    </source>
</evidence>